<dbReference type="EMBL" id="GFDF01010386">
    <property type="protein sequence ID" value="JAV03698.1"/>
    <property type="molecule type" value="Transcribed_RNA"/>
</dbReference>
<reference evidence="2" key="1">
    <citation type="submission" date="2016-12" db="EMBL/GenBank/DDBJ databases">
        <title>An insight into the sialome and mialome of the sand fly, Nyssomyia neivai.</title>
        <authorList>
            <person name="Sebastian V."/>
            <person name="Goulart T.M."/>
            <person name="Oliveira W."/>
            <person name="Calvo E."/>
            <person name="Oliveira L.F."/>
            <person name="Pinto M.C."/>
            <person name="Rosselino A.M."/>
            <person name="Ribeiro J.M."/>
        </authorList>
    </citation>
    <scope>NUCLEOTIDE SEQUENCE</scope>
</reference>
<name>A0A1L8DB62_9DIPT</name>
<proteinExistence type="predicted"/>
<dbReference type="InterPro" id="IPR019525">
    <property type="entry name" value="Nrf1_NLS/DNA-bd_dimer"/>
</dbReference>
<feature type="domain" description="Nuclear respiratory factor 1 NLS/DNA-binding dimerisation" evidence="1">
    <location>
        <begin position="19"/>
        <end position="116"/>
    </location>
</feature>
<accession>A0A1L8DB62</accession>
<evidence type="ECO:0000259" key="1">
    <source>
        <dbReference type="Pfam" id="PF10491"/>
    </source>
</evidence>
<protein>
    <recommendedName>
        <fullName evidence="1">Nuclear respiratory factor 1 NLS/DNA-binding dimerisation domain-containing protein</fullName>
    </recommendedName>
</protein>
<organism evidence="2">
    <name type="scientific">Nyssomyia neivai</name>
    <dbReference type="NCBI Taxonomy" id="330878"/>
    <lineage>
        <taxon>Eukaryota</taxon>
        <taxon>Metazoa</taxon>
        <taxon>Ecdysozoa</taxon>
        <taxon>Arthropoda</taxon>
        <taxon>Hexapoda</taxon>
        <taxon>Insecta</taxon>
        <taxon>Pterygota</taxon>
        <taxon>Neoptera</taxon>
        <taxon>Endopterygota</taxon>
        <taxon>Diptera</taxon>
        <taxon>Nematocera</taxon>
        <taxon>Psychodoidea</taxon>
        <taxon>Psychodidae</taxon>
        <taxon>Nyssomyia</taxon>
    </lineage>
</organism>
<sequence>MPPVHMGSEGGDQDKSGCQNMVSNLPLLFAGGYPTTLDKMTENQIENFIPFMVQCSLGYIQLQSNRGEYREPEWWPDDVPFVIPLLRPKDFGGDWRAKLREIVVTCYSFHKNIFLLRFCKELATYEPECLRFINNYNSTTSLFDRTNNKLLVTFRNENMLYDQQQISNKKTLLPRNSSSQSLDSCQQMVEPALFDIYLCDNCDAELYSMEAFVEHEKICQPNEEEDEDDDVIFCESEAEEPVDEDQQQMSAFLMSLGLQSTENANQPGHRGGIGRDMVSTYSSYAFLSPEKHRNIQRRTRGRLAYNKCQSIPISSPAGQLLLNTSKTAMSVEYLAERQDRQERFCIAQPLGVETFSRRRWLDSRRNMQFSSFPITYRKLSDHQASCEWHTFKFPKRQFSTEHRRHNLERYNGVILKQCKPCSVHVEKLTREKIEAYLDANAKVMKKKMKHRMHKRGGHPKVVEIIDLCSSDESGNDDEVAQSEEGAAEMSPKYDGNFISMPMQSLPAEPLKPSVFLFSNNTTTTMDDIHSTQIYRLPTNMHQNQENIMSRNFWHTTSKTSCHFSPYGTSSGTDRKETQRNAVTGRLMPPLIRLAATSGAKSITANVSI</sequence>
<dbReference type="AlphaFoldDB" id="A0A1L8DB62"/>
<evidence type="ECO:0000313" key="2">
    <source>
        <dbReference type="EMBL" id="JAV03698.1"/>
    </source>
</evidence>
<dbReference type="Pfam" id="PF10491">
    <property type="entry name" value="Nrf1_DNA-bind"/>
    <property type="match status" value="1"/>
</dbReference>